<dbReference type="EMBL" id="JAYMYQ010000002">
    <property type="protein sequence ID" value="KAK7350526.1"/>
    <property type="molecule type" value="Genomic_DNA"/>
</dbReference>
<evidence type="ECO:0000313" key="1">
    <source>
        <dbReference type="EMBL" id="KAK7350526.1"/>
    </source>
</evidence>
<dbReference type="AlphaFoldDB" id="A0AAN9QXA9"/>
<protein>
    <submittedName>
        <fullName evidence="1">Uncharacterized protein</fullName>
    </submittedName>
</protein>
<sequence>MVKINSKQNHPCPSLVKLSLGMWSLSYSWVRNGDPFGGARHVPAAEPNSATKTPFYTSRIRGHLLAFGSSMKSTFWPLTEDYKFAPSHILRLEMKAL</sequence>
<gene>
    <name evidence="1" type="ORF">VNO77_09237</name>
</gene>
<name>A0AAN9QXA9_CANGL</name>
<proteinExistence type="predicted"/>
<keyword evidence="2" id="KW-1185">Reference proteome</keyword>
<evidence type="ECO:0000313" key="2">
    <source>
        <dbReference type="Proteomes" id="UP001367508"/>
    </source>
</evidence>
<comment type="caution">
    <text evidence="1">The sequence shown here is derived from an EMBL/GenBank/DDBJ whole genome shotgun (WGS) entry which is preliminary data.</text>
</comment>
<organism evidence="1 2">
    <name type="scientific">Canavalia gladiata</name>
    <name type="common">Sword bean</name>
    <name type="synonym">Dolichos gladiatus</name>
    <dbReference type="NCBI Taxonomy" id="3824"/>
    <lineage>
        <taxon>Eukaryota</taxon>
        <taxon>Viridiplantae</taxon>
        <taxon>Streptophyta</taxon>
        <taxon>Embryophyta</taxon>
        <taxon>Tracheophyta</taxon>
        <taxon>Spermatophyta</taxon>
        <taxon>Magnoliopsida</taxon>
        <taxon>eudicotyledons</taxon>
        <taxon>Gunneridae</taxon>
        <taxon>Pentapetalae</taxon>
        <taxon>rosids</taxon>
        <taxon>fabids</taxon>
        <taxon>Fabales</taxon>
        <taxon>Fabaceae</taxon>
        <taxon>Papilionoideae</taxon>
        <taxon>50 kb inversion clade</taxon>
        <taxon>NPAAA clade</taxon>
        <taxon>indigoferoid/millettioid clade</taxon>
        <taxon>Phaseoleae</taxon>
        <taxon>Canavalia</taxon>
    </lineage>
</organism>
<dbReference type="Proteomes" id="UP001367508">
    <property type="component" value="Unassembled WGS sequence"/>
</dbReference>
<accession>A0AAN9QXA9</accession>
<reference evidence="1 2" key="1">
    <citation type="submission" date="2024-01" db="EMBL/GenBank/DDBJ databases">
        <title>The genomes of 5 underutilized Papilionoideae crops provide insights into root nodulation and disease resistanc.</title>
        <authorList>
            <person name="Jiang F."/>
        </authorList>
    </citation>
    <scope>NUCLEOTIDE SEQUENCE [LARGE SCALE GENOMIC DNA]</scope>
    <source>
        <strain evidence="1">LVBAO_FW01</strain>
        <tissue evidence="1">Leaves</tissue>
    </source>
</reference>